<name>A0AAV6UK20_9ARAC</name>
<feature type="region of interest" description="Disordered" evidence="1">
    <location>
        <begin position="84"/>
        <end position="150"/>
    </location>
</feature>
<dbReference type="Proteomes" id="UP000827092">
    <property type="component" value="Unassembled WGS sequence"/>
</dbReference>
<gene>
    <name evidence="2" type="ORF">JTE90_011571</name>
</gene>
<dbReference type="AlphaFoldDB" id="A0AAV6UK20"/>
<sequence>MGGCPPHLIEQNSRQTGLCHMCLRRVSNPRTVSLLTSEPLQPALRNTLPPLRKNPICLGNQSGTVIRVTRNSRINALKKSYEDRLSKPVFNGSKPGHSPKSCPQSSEQPFFPSLRHPQMEAVSRNSVNSSEHFVSQSSVPLGTSLFQDLG</sequence>
<evidence type="ECO:0000313" key="3">
    <source>
        <dbReference type="Proteomes" id="UP000827092"/>
    </source>
</evidence>
<proteinExistence type="predicted"/>
<feature type="compositionally biased region" description="Polar residues" evidence="1">
    <location>
        <begin position="123"/>
        <end position="150"/>
    </location>
</feature>
<keyword evidence="3" id="KW-1185">Reference proteome</keyword>
<dbReference type="EMBL" id="JAFNEN010000362">
    <property type="protein sequence ID" value="KAG8184785.1"/>
    <property type="molecule type" value="Genomic_DNA"/>
</dbReference>
<evidence type="ECO:0000313" key="2">
    <source>
        <dbReference type="EMBL" id="KAG8184785.1"/>
    </source>
</evidence>
<accession>A0AAV6UK20</accession>
<evidence type="ECO:0000256" key="1">
    <source>
        <dbReference type="SAM" id="MobiDB-lite"/>
    </source>
</evidence>
<comment type="caution">
    <text evidence="2">The sequence shown here is derived from an EMBL/GenBank/DDBJ whole genome shotgun (WGS) entry which is preliminary data.</text>
</comment>
<reference evidence="2 3" key="1">
    <citation type="journal article" date="2022" name="Nat. Ecol. Evol.">
        <title>A masculinizing supergene underlies an exaggerated male reproductive morph in a spider.</title>
        <authorList>
            <person name="Hendrickx F."/>
            <person name="De Corte Z."/>
            <person name="Sonet G."/>
            <person name="Van Belleghem S.M."/>
            <person name="Kostlbacher S."/>
            <person name="Vangestel C."/>
        </authorList>
    </citation>
    <scope>NUCLEOTIDE SEQUENCE [LARGE SCALE GENOMIC DNA]</scope>
    <source>
        <strain evidence="2">W744_W776</strain>
    </source>
</reference>
<organism evidence="2 3">
    <name type="scientific">Oedothorax gibbosus</name>
    <dbReference type="NCBI Taxonomy" id="931172"/>
    <lineage>
        <taxon>Eukaryota</taxon>
        <taxon>Metazoa</taxon>
        <taxon>Ecdysozoa</taxon>
        <taxon>Arthropoda</taxon>
        <taxon>Chelicerata</taxon>
        <taxon>Arachnida</taxon>
        <taxon>Araneae</taxon>
        <taxon>Araneomorphae</taxon>
        <taxon>Entelegynae</taxon>
        <taxon>Araneoidea</taxon>
        <taxon>Linyphiidae</taxon>
        <taxon>Erigoninae</taxon>
        <taxon>Oedothorax</taxon>
    </lineage>
</organism>
<protein>
    <submittedName>
        <fullName evidence="2">Uncharacterized protein</fullName>
    </submittedName>
</protein>